<proteinExistence type="predicted"/>
<accession>A0A927JAE1</accession>
<name>A0A927JAE1_9ACTN</name>
<organism evidence="1 2">
    <name type="scientific">Lolliginicoccus lacisalsi</name>
    <dbReference type="NCBI Taxonomy" id="2742202"/>
    <lineage>
        <taxon>Bacteria</taxon>
        <taxon>Bacillati</taxon>
        <taxon>Actinomycetota</taxon>
        <taxon>Actinomycetes</taxon>
        <taxon>Mycobacteriales</taxon>
        <taxon>Hoyosellaceae</taxon>
        <taxon>Lolliginicoccus</taxon>
    </lineage>
</organism>
<keyword evidence="2" id="KW-1185">Reference proteome</keyword>
<comment type="caution">
    <text evidence="1">The sequence shown here is derived from an EMBL/GenBank/DDBJ whole genome shotgun (WGS) entry which is preliminary data.</text>
</comment>
<evidence type="ECO:0000313" key="1">
    <source>
        <dbReference type="EMBL" id="MBD8505525.1"/>
    </source>
</evidence>
<protein>
    <submittedName>
        <fullName evidence="1">Uncharacterized protein</fullName>
    </submittedName>
</protein>
<dbReference type="EMBL" id="JACYWE010000001">
    <property type="protein sequence ID" value="MBD8505525.1"/>
    <property type="molecule type" value="Genomic_DNA"/>
</dbReference>
<evidence type="ECO:0000313" key="2">
    <source>
        <dbReference type="Proteomes" id="UP000642993"/>
    </source>
</evidence>
<gene>
    <name evidence="1" type="ORF">HT102_03340</name>
</gene>
<reference evidence="1" key="1">
    <citation type="submission" date="2020-09" db="EMBL/GenBank/DDBJ databases">
        <title>Hoyosella lacisalsi sp. nov., a halotolerant actinobacterium isolated from soil of Lake Gudzhirganskoe.</title>
        <authorList>
            <person name="Yang Q."/>
            <person name="Guo P.Y."/>
            <person name="Liu S.W."/>
            <person name="Li F.N."/>
            <person name="Sun C.H."/>
        </authorList>
    </citation>
    <scope>NUCLEOTIDE SEQUENCE</scope>
    <source>
        <strain evidence="1">G463</strain>
    </source>
</reference>
<dbReference type="AlphaFoldDB" id="A0A927JAE1"/>
<dbReference type="Proteomes" id="UP000642993">
    <property type="component" value="Unassembled WGS sequence"/>
</dbReference>
<dbReference type="RefSeq" id="WP_192037949.1">
    <property type="nucleotide sequence ID" value="NZ_JACYWE010000001.1"/>
</dbReference>
<sequence>MTDRIAARALEILATSSTPMPARSALVRALAEAAGEHNTLPEHITRMTDPQENP</sequence>